<dbReference type="GO" id="GO:0000428">
    <property type="term" value="C:DNA-directed RNA polymerase complex"/>
    <property type="evidence" value="ECO:0007669"/>
    <property type="project" value="UniProtKB-KW"/>
</dbReference>
<keyword evidence="4" id="KW-0808">Transferase</keyword>
<organism evidence="8">
    <name type="scientific">Euplotes crassus</name>
    <dbReference type="NCBI Taxonomy" id="5936"/>
    <lineage>
        <taxon>Eukaryota</taxon>
        <taxon>Sar</taxon>
        <taxon>Alveolata</taxon>
        <taxon>Ciliophora</taxon>
        <taxon>Intramacronucleata</taxon>
        <taxon>Spirotrichea</taxon>
        <taxon>Hypotrichia</taxon>
        <taxon>Euplotida</taxon>
        <taxon>Euplotidae</taxon>
        <taxon>Moneuplotes</taxon>
    </lineage>
</organism>
<dbReference type="GO" id="GO:0003899">
    <property type="term" value="F:DNA-directed RNA polymerase activity"/>
    <property type="evidence" value="ECO:0007669"/>
    <property type="project" value="UniProtKB-EC"/>
</dbReference>
<feature type="non-terminal residue" evidence="8">
    <location>
        <position position="205"/>
    </location>
</feature>
<dbReference type="GO" id="GO:0006351">
    <property type="term" value="P:DNA-templated transcription"/>
    <property type="evidence" value="ECO:0007669"/>
    <property type="project" value="InterPro"/>
</dbReference>
<reference evidence="8" key="1">
    <citation type="journal article" date="1997" name="Nucleic Acids Res.">
        <title>The telomere binding protein of Euplotes crassus prevents non-specific transcription initiation but has no role in positioning transcription initiation complexes.</title>
        <authorList>
            <person name="Bender J."/>
            <person name="Klein A."/>
        </authorList>
    </citation>
    <scope>NUCLEOTIDE SEQUENCE</scope>
</reference>
<evidence type="ECO:0000256" key="3">
    <source>
        <dbReference type="ARBA" id="ARBA00022478"/>
    </source>
</evidence>
<keyword evidence="5" id="KW-0548">Nucleotidyltransferase</keyword>
<dbReference type="EMBL" id="U89650">
    <property type="protein sequence ID" value="AAC47680.1"/>
    <property type="molecule type" value="Genomic_DNA"/>
</dbReference>
<keyword evidence="6" id="KW-0804">Transcription</keyword>
<protein>
    <recommendedName>
        <fullName evidence="2">DNA-directed RNA polymerase</fullName>
        <ecNumber evidence="2">2.7.7.6</ecNumber>
    </recommendedName>
</protein>
<evidence type="ECO:0000259" key="7">
    <source>
        <dbReference type="Pfam" id="PF04563"/>
    </source>
</evidence>
<dbReference type="InterPro" id="IPR015712">
    <property type="entry name" value="DNA-dir_RNA_pol_su2"/>
</dbReference>
<evidence type="ECO:0000256" key="1">
    <source>
        <dbReference type="ARBA" id="ARBA00006835"/>
    </source>
</evidence>
<keyword evidence="3" id="KW-0240">DNA-directed RNA polymerase</keyword>
<evidence type="ECO:0000256" key="2">
    <source>
        <dbReference type="ARBA" id="ARBA00012418"/>
    </source>
</evidence>
<dbReference type="PANTHER" id="PTHR20856">
    <property type="entry name" value="DNA-DIRECTED RNA POLYMERASE I SUBUNIT 2"/>
    <property type="match status" value="1"/>
</dbReference>
<dbReference type="Pfam" id="PF04563">
    <property type="entry name" value="RNA_pol_Rpb2_1"/>
    <property type="match status" value="1"/>
</dbReference>
<evidence type="ECO:0000256" key="4">
    <source>
        <dbReference type="ARBA" id="ARBA00022679"/>
    </source>
</evidence>
<dbReference type="AlphaFoldDB" id="P90631"/>
<sequence>MDPDNSKEITQEDAWALIKAYFQQHGLVSQQISSFDRFLSYTIQDIVAENSIMSIVPEKQYAPGVRLYLTLGNENQDRDLRYEIELGQVKVNEKPRFKEYDDKYNVIFPNEARLRNLTYQTSVYVEVTKRDKVTNSKGVEEVLEKRKEKEVYIGKVPVMIKSAFCSLNRIENEYEMKECFFDQGGYFIINGSEKVLVAHEKMATK</sequence>
<name>P90631_EUPCR</name>
<evidence type="ECO:0000256" key="5">
    <source>
        <dbReference type="ARBA" id="ARBA00022695"/>
    </source>
</evidence>
<dbReference type="GO" id="GO:0032549">
    <property type="term" value="F:ribonucleoside binding"/>
    <property type="evidence" value="ECO:0007669"/>
    <property type="project" value="InterPro"/>
</dbReference>
<proteinExistence type="inferred from homology"/>
<dbReference type="SUPFAM" id="SSF64484">
    <property type="entry name" value="beta and beta-prime subunits of DNA dependent RNA-polymerase"/>
    <property type="match status" value="1"/>
</dbReference>
<dbReference type="EC" id="2.7.7.6" evidence="2"/>
<evidence type="ECO:0000313" key="8">
    <source>
        <dbReference type="EMBL" id="AAC47680.1"/>
    </source>
</evidence>
<dbReference type="Gene3D" id="3.90.1100.10">
    <property type="match status" value="1"/>
</dbReference>
<accession>P90631</accession>
<dbReference type="InterPro" id="IPR007644">
    <property type="entry name" value="RNA_pol_bsu_protrusion"/>
</dbReference>
<gene>
    <name evidence="8" type="primary">RPB2</name>
</gene>
<comment type="similarity">
    <text evidence="1">Belongs to the RNA polymerase beta chain family.</text>
</comment>
<reference evidence="8" key="2">
    <citation type="submission" date="1997-02" db="EMBL/GenBank/DDBJ databases">
        <authorList>
            <person name="Bender J.J.F."/>
            <person name="Klein A."/>
        </authorList>
    </citation>
    <scope>NUCLEOTIDE SEQUENCE</scope>
</reference>
<dbReference type="GO" id="GO:0003677">
    <property type="term" value="F:DNA binding"/>
    <property type="evidence" value="ECO:0007669"/>
    <property type="project" value="InterPro"/>
</dbReference>
<feature type="domain" description="RNA polymerase beta subunit protrusion" evidence="7">
    <location>
        <begin position="26"/>
        <end position="203"/>
    </location>
</feature>
<evidence type="ECO:0000256" key="6">
    <source>
        <dbReference type="ARBA" id="ARBA00023163"/>
    </source>
</evidence>